<dbReference type="Proteomes" id="UP000076858">
    <property type="component" value="Unassembled WGS sequence"/>
</dbReference>
<evidence type="ECO:0000313" key="3">
    <source>
        <dbReference type="Proteomes" id="UP000076858"/>
    </source>
</evidence>
<sequence>MHELRRKCSRKDNQQSKPTVDPKNKIVILFSGLNGDFTGQRVRQQTVSQQPRDLITYQMPDPSNKKENAMKTEMKRFSSITSYLQNPPCQAELTLRNNFFPNCCVALNMPRKF</sequence>
<evidence type="ECO:0000256" key="1">
    <source>
        <dbReference type="SAM" id="MobiDB-lite"/>
    </source>
</evidence>
<comment type="caution">
    <text evidence="2">The sequence shown here is derived from an EMBL/GenBank/DDBJ whole genome shotgun (WGS) entry which is preliminary data.</text>
</comment>
<name>A0A164Y6S8_9CRUS</name>
<dbReference type="AlphaFoldDB" id="A0A164Y6S8"/>
<gene>
    <name evidence="2" type="ORF">APZ42_019466</name>
</gene>
<evidence type="ECO:0000313" key="2">
    <source>
        <dbReference type="EMBL" id="KZS14939.1"/>
    </source>
</evidence>
<accession>A0A164Y6S8</accession>
<organism evidence="2 3">
    <name type="scientific">Daphnia magna</name>
    <dbReference type="NCBI Taxonomy" id="35525"/>
    <lineage>
        <taxon>Eukaryota</taxon>
        <taxon>Metazoa</taxon>
        <taxon>Ecdysozoa</taxon>
        <taxon>Arthropoda</taxon>
        <taxon>Crustacea</taxon>
        <taxon>Branchiopoda</taxon>
        <taxon>Diplostraca</taxon>
        <taxon>Cladocera</taxon>
        <taxon>Anomopoda</taxon>
        <taxon>Daphniidae</taxon>
        <taxon>Daphnia</taxon>
    </lineage>
</organism>
<proteinExistence type="predicted"/>
<reference evidence="2 3" key="1">
    <citation type="submission" date="2016-03" db="EMBL/GenBank/DDBJ databases">
        <title>EvidentialGene: Evidence-directed Construction of Genes on Genomes.</title>
        <authorList>
            <person name="Gilbert D.G."/>
            <person name="Choi J.-H."/>
            <person name="Mockaitis K."/>
            <person name="Colbourne J."/>
            <person name="Pfrender M."/>
        </authorList>
    </citation>
    <scope>NUCLEOTIDE SEQUENCE [LARGE SCALE GENOMIC DNA]</scope>
    <source>
        <strain evidence="2 3">Xinb3</strain>
        <tissue evidence="2">Complete organism</tissue>
    </source>
</reference>
<dbReference type="EMBL" id="LRGB01000930">
    <property type="protein sequence ID" value="KZS14939.1"/>
    <property type="molecule type" value="Genomic_DNA"/>
</dbReference>
<keyword evidence="3" id="KW-1185">Reference proteome</keyword>
<protein>
    <submittedName>
        <fullName evidence="2">Uncharacterized protein</fullName>
    </submittedName>
</protein>
<feature type="compositionally biased region" description="Basic and acidic residues" evidence="1">
    <location>
        <begin position="10"/>
        <end position="21"/>
    </location>
</feature>
<feature type="region of interest" description="Disordered" evidence="1">
    <location>
        <begin position="1"/>
        <end position="21"/>
    </location>
</feature>